<dbReference type="Pfam" id="PF01434">
    <property type="entry name" value="Peptidase_M41"/>
    <property type="match status" value="1"/>
</dbReference>
<evidence type="ECO:0000256" key="4">
    <source>
        <dbReference type="ARBA" id="ARBA00010044"/>
    </source>
</evidence>
<evidence type="ECO:0000256" key="14">
    <source>
        <dbReference type="ARBA" id="ARBA00022989"/>
    </source>
</evidence>
<dbReference type="GO" id="GO:0004222">
    <property type="term" value="F:metalloendopeptidase activity"/>
    <property type="evidence" value="ECO:0007669"/>
    <property type="project" value="InterPro"/>
</dbReference>
<dbReference type="GO" id="GO:0016887">
    <property type="term" value="F:ATP hydrolysis activity"/>
    <property type="evidence" value="ECO:0007669"/>
    <property type="project" value="InterPro"/>
</dbReference>
<evidence type="ECO:0000256" key="3">
    <source>
        <dbReference type="ARBA" id="ARBA00004173"/>
    </source>
</evidence>
<dbReference type="SMART" id="SM00382">
    <property type="entry name" value="AAA"/>
    <property type="match status" value="1"/>
</dbReference>
<evidence type="ECO:0000256" key="13">
    <source>
        <dbReference type="ARBA" id="ARBA00022946"/>
    </source>
</evidence>
<dbReference type="InterPro" id="IPR037219">
    <property type="entry name" value="Peptidase_M41-like"/>
</dbReference>
<dbReference type="SUPFAM" id="SSF140990">
    <property type="entry name" value="FtsH protease domain-like"/>
    <property type="match status" value="1"/>
</dbReference>
<keyword evidence="15" id="KW-0482">Metalloprotease</keyword>
<dbReference type="Gene3D" id="1.10.8.60">
    <property type="match status" value="1"/>
</dbReference>
<dbReference type="InterPro" id="IPR000642">
    <property type="entry name" value="Peptidase_M41"/>
</dbReference>
<keyword evidence="10" id="KW-0378">Hydrolase</keyword>
<feature type="domain" description="AAA+ ATPase" evidence="19">
    <location>
        <begin position="375"/>
        <end position="517"/>
    </location>
</feature>
<dbReference type="GO" id="GO:0005745">
    <property type="term" value="C:m-AAA complex"/>
    <property type="evidence" value="ECO:0007669"/>
    <property type="project" value="TreeGrafter"/>
</dbReference>
<name>A0A7E4V066_PANRE</name>
<dbReference type="InterPro" id="IPR050928">
    <property type="entry name" value="ATP-dep_Zn_Metalloprotease"/>
</dbReference>
<dbReference type="Gene3D" id="1.20.58.760">
    <property type="entry name" value="Peptidase M41"/>
    <property type="match status" value="1"/>
</dbReference>
<dbReference type="WBParaSite" id="Pan_g14652.t1">
    <property type="protein sequence ID" value="Pan_g14652.t1"/>
    <property type="gene ID" value="Pan_g14652"/>
</dbReference>
<evidence type="ECO:0000256" key="10">
    <source>
        <dbReference type="ARBA" id="ARBA00022801"/>
    </source>
</evidence>
<keyword evidence="13" id="KW-0809">Transit peptide</keyword>
<keyword evidence="7 18" id="KW-0812">Transmembrane</keyword>
<dbReference type="FunFam" id="1.10.8.60:FF:000019">
    <property type="entry name" value="AFG3-like AAA ATPase 2"/>
    <property type="match status" value="1"/>
</dbReference>
<dbReference type="GO" id="GO:0005524">
    <property type="term" value="F:ATP binding"/>
    <property type="evidence" value="ECO:0007669"/>
    <property type="project" value="UniProtKB-KW"/>
</dbReference>
<keyword evidence="16 18" id="KW-0472">Membrane</keyword>
<evidence type="ECO:0000259" key="19">
    <source>
        <dbReference type="SMART" id="SM00382"/>
    </source>
</evidence>
<evidence type="ECO:0000256" key="16">
    <source>
        <dbReference type="ARBA" id="ARBA00023136"/>
    </source>
</evidence>
<comment type="cofactor">
    <cofactor evidence="1">
        <name>Zn(2+)</name>
        <dbReference type="ChEBI" id="CHEBI:29105"/>
    </cofactor>
</comment>
<dbReference type="Pfam" id="PF17862">
    <property type="entry name" value="AAA_lid_3"/>
    <property type="match status" value="1"/>
</dbReference>
<evidence type="ECO:0000256" key="2">
    <source>
        <dbReference type="ARBA" id="ARBA00004141"/>
    </source>
</evidence>
<accession>A0A7E4V066</accession>
<comment type="similarity">
    <text evidence="5">In the N-terminal section; belongs to the AAA ATPase family.</text>
</comment>
<dbReference type="InterPro" id="IPR003593">
    <property type="entry name" value="AAA+_ATPase"/>
</dbReference>
<evidence type="ECO:0000313" key="21">
    <source>
        <dbReference type="WBParaSite" id="Pan_g14652.t1"/>
    </source>
</evidence>
<keyword evidence="14 18" id="KW-1133">Transmembrane helix</keyword>
<dbReference type="GO" id="GO:0046872">
    <property type="term" value="F:metal ion binding"/>
    <property type="evidence" value="ECO:0007669"/>
    <property type="project" value="UniProtKB-KW"/>
</dbReference>
<organism evidence="20 21">
    <name type="scientific">Panagrellus redivivus</name>
    <name type="common">Microworm</name>
    <dbReference type="NCBI Taxonomy" id="6233"/>
    <lineage>
        <taxon>Eukaryota</taxon>
        <taxon>Metazoa</taxon>
        <taxon>Ecdysozoa</taxon>
        <taxon>Nematoda</taxon>
        <taxon>Chromadorea</taxon>
        <taxon>Rhabditida</taxon>
        <taxon>Tylenchina</taxon>
        <taxon>Panagrolaimomorpha</taxon>
        <taxon>Panagrolaimoidea</taxon>
        <taxon>Panagrolaimidae</taxon>
        <taxon>Panagrellus</taxon>
    </lineage>
</organism>
<keyword evidence="20" id="KW-1185">Reference proteome</keyword>
<dbReference type="FunFam" id="3.40.50.300:FF:000277">
    <property type="entry name" value="ATP-dependent zinc metalloprotease FtsH"/>
    <property type="match status" value="1"/>
</dbReference>
<dbReference type="Proteomes" id="UP000492821">
    <property type="component" value="Unassembled WGS sequence"/>
</dbReference>
<reference evidence="21" key="2">
    <citation type="submission" date="2020-10" db="UniProtKB">
        <authorList>
            <consortium name="WormBaseParasite"/>
        </authorList>
    </citation>
    <scope>IDENTIFICATION</scope>
</reference>
<dbReference type="FunFam" id="1.20.58.760:FF:000003">
    <property type="entry name" value="AFG3-like AAA ATPase 2"/>
    <property type="match status" value="1"/>
</dbReference>
<feature type="transmembrane region" description="Helical" evidence="18">
    <location>
        <begin position="284"/>
        <end position="305"/>
    </location>
</feature>
<dbReference type="InterPro" id="IPR041569">
    <property type="entry name" value="AAA_lid_3"/>
</dbReference>
<evidence type="ECO:0000256" key="11">
    <source>
        <dbReference type="ARBA" id="ARBA00022833"/>
    </source>
</evidence>
<protein>
    <submittedName>
        <fullName evidence="21">AAA domain-containing protein</fullName>
    </submittedName>
</protein>
<sequence>MGPTLWARCSGRTSFRNSFISRGNNTQTDVISSGSVIMWSHCLRPSTSRALLSRLPGFVAAIERSPNVRSPFLTLGPRYLSLKPQEARFFNRIYEIFENRILQARRVPAHRKPPAAQRRKEQAEAVRDAKTQQKDGKAASSAEGEQGSAEGGEGGPPEDKRQEILDRLKKVFAISLFIYGLMIMLSPRQQTGDGTVAEATWSDFTNKMLPTGQVSKVQVFPEKDLAYIYCYAGAKDTHGEPLKPIYRMGIPSVTRFESEVRAAEAAINLAPEHWTQIEYKRLEGVNSLITLGFYTILLVGAYFLFRKVKVSFKIGDIMSNVTKSQINILDPLAKDSKLKIKLKDVAGLHEAKVEINEFVDYLKNPAKYAKYGAKLPKGAILTGPPGCGKTLLAKALAAESSAPFISMNGTEFIEMIGGLGASRVRNLFKEAKARAPCIIYIDEIDAIGRKRSDGGGNMGGGSGEEEQTLNQLLVEMDGMDTAKGVIMIASTNRPDILDRALMRPGRFDRHISVDLPTVLERQELFDMYLNRIKLDKKTPGLSKRLAQMTPGMSGADIANVVNEAAIHAASAEHKIVNIDDLTYAMDRILAGPEKRSKTLVQEEREVVAYHESGHALVGWLLEHTDALLKVTIIPRTSAALGFAQYNPRDRKLYTKEELFDRMCMALGGRAAENVFFGRITTGAQNDLEKVTKQAYAQVKNYGMSTVVGPLSFSAPPGEERASQFYKKPFSNQFKQVMDNEVSTLVAQAYWVTEELIRDNKDKLEVIAKALLERETLSYEDVKKLIGPPTHGEKNVIELADQVLPDVPSEVD</sequence>
<evidence type="ECO:0000256" key="17">
    <source>
        <dbReference type="SAM" id="MobiDB-lite"/>
    </source>
</evidence>
<evidence type="ECO:0000256" key="8">
    <source>
        <dbReference type="ARBA" id="ARBA00022723"/>
    </source>
</evidence>
<evidence type="ECO:0000256" key="1">
    <source>
        <dbReference type="ARBA" id="ARBA00001947"/>
    </source>
</evidence>
<keyword evidence="12" id="KW-0067">ATP-binding</keyword>
<evidence type="ECO:0000256" key="12">
    <source>
        <dbReference type="ARBA" id="ARBA00022840"/>
    </source>
</evidence>
<dbReference type="CDD" id="cd19501">
    <property type="entry name" value="RecA-like_FtsH"/>
    <property type="match status" value="1"/>
</dbReference>
<reference evidence="20" key="1">
    <citation type="journal article" date="2013" name="Genetics">
        <title>The draft genome and transcriptome of Panagrellus redivivus are shaped by the harsh demands of a free-living lifestyle.</title>
        <authorList>
            <person name="Srinivasan J."/>
            <person name="Dillman A.R."/>
            <person name="Macchietto M.G."/>
            <person name="Heikkinen L."/>
            <person name="Lakso M."/>
            <person name="Fracchia K.M."/>
            <person name="Antoshechkin I."/>
            <person name="Mortazavi A."/>
            <person name="Wong G."/>
            <person name="Sternberg P.W."/>
        </authorList>
    </citation>
    <scope>NUCLEOTIDE SEQUENCE [LARGE SCALE GENOMIC DNA]</scope>
    <source>
        <strain evidence="20">MT8872</strain>
    </source>
</reference>
<comment type="similarity">
    <text evidence="4">In the C-terminal section; belongs to the peptidase M41 family.</text>
</comment>
<dbReference type="Pfam" id="PF00004">
    <property type="entry name" value="AAA"/>
    <property type="match status" value="1"/>
</dbReference>
<keyword evidence="9" id="KW-0547">Nucleotide-binding</keyword>
<dbReference type="Gene3D" id="3.40.50.300">
    <property type="entry name" value="P-loop containing nucleotide triphosphate hydrolases"/>
    <property type="match status" value="1"/>
</dbReference>
<dbReference type="NCBIfam" id="TIGR01241">
    <property type="entry name" value="FtsH_fam"/>
    <property type="match status" value="1"/>
</dbReference>
<dbReference type="HAMAP" id="MF_01458">
    <property type="entry name" value="FtsH"/>
    <property type="match status" value="1"/>
</dbReference>
<evidence type="ECO:0000313" key="20">
    <source>
        <dbReference type="Proteomes" id="UP000492821"/>
    </source>
</evidence>
<feature type="compositionally biased region" description="Low complexity" evidence="17">
    <location>
        <begin position="138"/>
        <end position="148"/>
    </location>
</feature>
<evidence type="ECO:0000256" key="18">
    <source>
        <dbReference type="SAM" id="Phobius"/>
    </source>
</evidence>
<keyword evidence="6" id="KW-0645">Protease</keyword>
<feature type="region of interest" description="Disordered" evidence="17">
    <location>
        <begin position="107"/>
        <end position="160"/>
    </location>
</feature>
<evidence type="ECO:0000256" key="6">
    <source>
        <dbReference type="ARBA" id="ARBA00022670"/>
    </source>
</evidence>
<dbReference type="SUPFAM" id="SSF52540">
    <property type="entry name" value="P-loop containing nucleoside triphosphate hydrolases"/>
    <property type="match status" value="1"/>
</dbReference>
<dbReference type="Gene3D" id="3.40.1690.20">
    <property type="match status" value="1"/>
</dbReference>
<keyword evidence="8" id="KW-0479">Metal-binding</keyword>
<dbReference type="GO" id="GO:0034982">
    <property type="term" value="P:mitochondrial protein processing"/>
    <property type="evidence" value="ECO:0007669"/>
    <property type="project" value="TreeGrafter"/>
</dbReference>
<keyword evidence="11" id="KW-0862">Zinc</keyword>
<dbReference type="InterPro" id="IPR005936">
    <property type="entry name" value="FtsH"/>
</dbReference>
<evidence type="ECO:0000256" key="5">
    <source>
        <dbReference type="ARBA" id="ARBA00010550"/>
    </source>
</evidence>
<evidence type="ECO:0000256" key="9">
    <source>
        <dbReference type="ARBA" id="ARBA00022741"/>
    </source>
</evidence>
<evidence type="ECO:0000256" key="15">
    <source>
        <dbReference type="ARBA" id="ARBA00023049"/>
    </source>
</evidence>
<dbReference type="AlphaFoldDB" id="A0A7E4V066"/>
<feature type="compositionally biased region" description="Basic and acidic residues" evidence="17">
    <location>
        <begin position="118"/>
        <end position="137"/>
    </location>
</feature>
<comment type="subcellular location">
    <subcellularLocation>
        <location evidence="2">Membrane</location>
        <topology evidence="2">Multi-pass membrane protein</topology>
    </subcellularLocation>
    <subcellularLocation>
        <location evidence="3">Mitochondrion</location>
    </subcellularLocation>
</comment>
<proteinExistence type="inferred from homology"/>
<dbReference type="PANTHER" id="PTHR43655">
    <property type="entry name" value="ATP-DEPENDENT PROTEASE"/>
    <property type="match status" value="1"/>
</dbReference>
<dbReference type="InterPro" id="IPR027417">
    <property type="entry name" value="P-loop_NTPase"/>
</dbReference>
<dbReference type="InterPro" id="IPR003959">
    <property type="entry name" value="ATPase_AAA_core"/>
</dbReference>
<dbReference type="PANTHER" id="PTHR43655:SF8">
    <property type="entry name" value="PARAPLEGIN"/>
    <property type="match status" value="1"/>
</dbReference>
<dbReference type="GO" id="GO:0004176">
    <property type="term" value="F:ATP-dependent peptidase activity"/>
    <property type="evidence" value="ECO:0007669"/>
    <property type="project" value="InterPro"/>
</dbReference>
<evidence type="ECO:0000256" key="7">
    <source>
        <dbReference type="ARBA" id="ARBA00022692"/>
    </source>
</evidence>